<organism evidence="1 2">
    <name type="scientific">Apis cerana cerana</name>
    <name type="common">Oriental honeybee</name>
    <dbReference type="NCBI Taxonomy" id="94128"/>
    <lineage>
        <taxon>Eukaryota</taxon>
        <taxon>Metazoa</taxon>
        <taxon>Ecdysozoa</taxon>
        <taxon>Arthropoda</taxon>
        <taxon>Hexapoda</taxon>
        <taxon>Insecta</taxon>
        <taxon>Pterygota</taxon>
        <taxon>Neoptera</taxon>
        <taxon>Endopterygota</taxon>
        <taxon>Hymenoptera</taxon>
        <taxon>Apocrita</taxon>
        <taxon>Aculeata</taxon>
        <taxon>Apoidea</taxon>
        <taxon>Anthophila</taxon>
        <taxon>Apidae</taxon>
        <taxon>Apis</taxon>
    </lineage>
</organism>
<keyword evidence="2" id="KW-1185">Reference proteome</keyword>
<evidence type="ECO:0000313" key="2">
    <source>
        <dbReference type="Proteomes" id="UP000242457"/>
    </source>
</evidence>
<dbReference type="Proteomes" id="UP000242457">
    <property type="component" value="Unassembled WGS sequence"/>
</dbReference>
<dbReference type="OrthoDB" id="6690373at2759"/>
<name>A0A2A3E697_APICC</name>
<gene>
    <name evidence="1" type="ORF">APICC_04247</name>
</gene>
<dbReference type="EMBL" id="KZ288354">
    <property type="protein sequence ID" value="PBC27267.1"/>
    <property type="molecule type" value="Genomic_DNA"/>
</dbReference>
<proteinExistence type="predicted"/>
<dbReference type="AlphaFoldDB" id="A0A2A3E697"/>
<sequence>MSRFQEKYKRWSDPNLYNSCFYCTPISEEEIVPSLYPSELSSQLFSTTQKCVSYKKTSSNYCLCRKHCNEKMKSYDLQNVKAIFYYIYYKLKCLKCQESEKIRENLELHLTGTQIEESLAEDRQAALLQHLNLSITALEALAQYGQSLQVSQLAACRVLNISHLLTLPQSYSVNSKSDSLHLTMHLQQLEAQKENKLIILQDLIEHCSKFITLPKHFNELMNNHYIKKKDFYRATKNFKNFLTNFTLSTSELEKLHQQYDDILNNYQQSRSILDLELPKVINIRLMALYDGFERIKKYYNNTDDNDDKIVILFKSIGEKLHKNDTNTVTVSHDEDLPKPKLCQKCKINYVTDDEQC</sequence>
<accession>A0A2A3E697</accession>
<protein>
    <submittedName>
        <fullName evidence="1">Uncharacterized protein</fullName>
    </submittedName>
</protein>
<evidence type="ECO:0000313" key="1">
    <source>
        <dbReference type="EMBL" id="PBC27267.1"/>
    </source>
</evidence>
<reference evidence="1 2" key="1">
    <citation type="submission" date="2014-07" db="EMBL/GenBank/DDBJ databases">
        <title>Genomic and transcriptomic analysis on Apis cerana provide comprehensive insights into honey bee biology.</title>
        <authorList>
            <person name="Diao Q."/>
            <person name="Sun L."/>
            <person name="Zheng H."/>
            <person name="Zheng H."/>
            <person name="Xu S."/>
            <person name="Wang S."/>
            <person name="Zeng Z."/>
            <person name="Hu F."/>
            <person name="Su S."/>
            <person name="Wu J."/>
        </authorList>
    </citation>
    <scope>NUCLEOTIDE SEQUENCE [LARGE SCALE GENOMIC DNA]</scope>
    <source>
        <tissue evidence="1">Pupae without intestine</tissue>
    </source>
</reference>